<feature type="transmembrane region" description="Helical" evidence="7">
    <location>
        <begin position="82"/>
        <end position="108"/>
    </location>
</feature>
<sequence>MSGFIARTIRRWFDPEQGVSDHQISRWIFLRALGLIYFSAFYSLVFQIRGLIGPHGILPADEYLASVAKDLGPLRLWFAPTLLWFSSSTHMLMAMCWAGIIASLVIVANVWPRAMFVVCLVCFLSFVSAAGDFSGYQSDGMLLEAGFLALFFAPGGFFPGWGNAWFPPRASLFLLRWEWFRIYFESGVVKLASGDEQWRHLTAMDQYYQNGPLPTWIGWYVQHLPHWFHAWTVVATLGMELVLVWMLFLSRRWRIVCFFLVTPWQIVVILTANYTFLNYIVLALGFLLLDDRFLVRFVPIHWRAGLPLTEESKAKLESDLSSEEPSEASGTSPQVQPTRIVQHLHTLRLAVIAVALSLVFYATTLPMLQMFWRRIPLPEGPVMSLEPFRIANQYGLFAVMTPHRFEIEFQGSNDGQTWVAYPFRYKPQDVTEAPRIYAPYQPRFDWNLWFASLGTWSQYPIVPRTEELLLINDPDVLQLFARNPFTDKPPLMVRAVLWQYWFSTMGEKRTQGIWWRRQLLGTYAPTLAIDPTGRIGILAEPRLSPPQD</sequence>
<evidence type="ECO:0000256" key="2">
    <source>
        <dbReference type="ARBA" id="ARBA00005512"/>
    </source>
</evidence>
<dbReference type="InterPro" id="IPR009613">
    <property type="entry name" value="LMF"/>
</dbReference>
<dbReference type="Proteomes" id="UP000269669">
    <property type="component" value="Unassembled WGS sequence"/>
</dbReference>
<evidence type="ECO:0000259" key="9">
    <source>
        <dbReference type="Pfam" id="PF25179"/>
    </source>
</evidence>
<feature type="domain" description="Lipase maturation factor 1/2 C-terminal" evidence="9">
    <location>
        <begin position="390"/>
        <end position="525"/>
    </location>
</feature>
<proteinExistence type="inferred from homology"/>
<keyword evidence="6 7" id="KW-0472">Membrane</keyword>
<dbReference type="Pfam" id="PF25179">
    <property type="entry name" value="LMF1_C"/>
    <property type="match status" value="1"/>
</dbReference>
<feature type="transmembrane region" description="Helical" evidence="7">
    <location>
        <begin position="114"/>
        <end position="133"/>
    </location>
</feature>
<feature type="transmembrane region" description="Helical" evidence="7">
    <location>
        <begin position="256"/>
        <end position="289"/>
    </location>
</feature>
<keyword evidence="3 7" id="KW-0812">Transmembrane</keyword>
<dbReference type="EMBL" id="RSDW01000001">
    <property type="protein sequence ID" value="RSL18516.1"/>
    <property type="molecule type" value="Genomic_DNA"/>
</dbReference>
<keyword evidence="11" id="KW-1185">Reference proteome</keyword>
<evidence type="ECO:0000259" key="8">
    <source>
        <dbReference type="Pfam" id="PF06762"/>
    </source>
</evidence>
<keyword evidence="4" id="KW-0256">Endoplasmic reticulum</keyword>
<feature type="transmembrane region" description="Helical" evidence="7">
    <location>
        <begin position="347"/>
        <end position="368"/>
    </location>
</feature>
<evidence type="ECO:0000313" key="11">
    <source>
        <dbReference type="Proteomes" id="UP000269669"/>
    </source>
</evidence>
<evidence type="ECO:0000256" key="6">
    <source>
        <dbReference type="ARBA" id="ARBA00023136"/>
    </source>
</evidence>
<keyword evidence="5 7" id="KW-1133">Transmembrane helix</keyword>
<evidence type="ECO:0000256" key="1">
    <source>
        <dbReference type="ARBA" id="ARBA00004477"/>
    </source>
</evidence>
<protein>
    <submittedName>
        <fullName evidence="10">Lipase maturation factor</fullName>
    </submittedName>
</protein>
<dbReference type="GO" id="GO:0051604">
    <property type="term" value="P:protein maturation"/>
    <property type="evidence" value="ECO:0007669"/>
    <property type="project" value="InterPro"/>
</dbReference>
<feature type="transmembrane region" description="Helical" evidence="7">
    <location>
        <begin position="228"/>
        <end position="249"/>
    </location>
</feature>
<evidence type="ECO:0000256" key="7">
    <source>
        <dbReference type="SAM" id="Phobius"/>
    </source>
</evidence>
<organism evidence="10 11">
    <name type="scientific">Edaphobacter aggregans</name>
    <dbReference type="NCBI Taxonomy" id="570835"/>
    <lineage>
        <taxon>Bacteria</taxon>
        <taxon>Pseudomonadati</taxon>
        <taxon>Acidobacteriota</taxon>
        <taxon>Terriglobia</taxon>
        <taxon>Terriglobales</taxon>
        <taxon>Acidobacteriaceae</taxon>
        <taxon>Edaphobacter</taxon>
    </lineage>
</organism>
<dbReference type="AlphaFoldDB" id="A0A3R9P0Y0"/>
<reference evidence="10 11" key="1">
    <citation type="submission" date="2018-12" db="EMBL/GenBank/DDBJ databases">
        <title>Sequencing of bacterial isolates from soil warming experiment in Harvard Forest, Massachusetts, USA.</title>
        <authorList>
            <person name="Deangelis K."/>
        </authorList>
    </citation>
    <scope>NUCLEOTIDE SEQUENCE [LARGE SCALE GENOMIC DNA]</scope>
    <source>
        <strain evidence="10 11">EB153</strain>
    </source>
</reference>
<accession>A0A3R9P0Y0</accession>
<gene>
    <name evidence="10" type="ORF">EDE15_4102</name>
</gene>
<evidence type="ECO:0000256" key="5">
    <source>
        <dbReference type="ARBA" id="ARBA00022989"/>
    </source>
</evidence>
<comment type="subcellular location">
    <subcellularLocation>
        <location evidence="1">Endoplasmic reticulum membrane</location>
        <topology evidence="1">Multi-pass membrane protein</topology>
    </subcellularLocation>
</comment>
<dbReference type="InterPro" id="IPR057433">
    <property type="entry name" value="LMF1/2_C"/>
</dbReference>
<dbReference type="RefSeq" id="WP_125486874.1">
    <property type="nucleotide sequence ID" value="NZ_RSDW01000001.1"/>
</dbReference>
<dbReference type="PANTHER" id="PTHR14463">
    <property type="entry name" value="LIPASE MATURATION FACTOR"/>
    <property type="match status" value="1"/>
</dbReference>
<dbReference type="OrthoDB" id="9793230at2"/>
<comment type="similarity">
    <text evidence="2">Belongs to the lipase maturation factor family.</text>
</comment>
<dbReference type="Pfam" id="PF06762">
    <property type="entry name" value="LMF1"/>
    <property type="match status" value="1"/>
</dbReference>
<evidence type="ECO:0000313" key="10">
    <source>
        <dbReference type="EMBL" id="RSL18516.1"/>
    </source>
</evidence>
<name>A0A3R9P0Y0_9BACT</name>
<feature type="domain" description="Lipase maturation factor 1/2 N-terminal" evidence="8">
    <location>
        <begin position="135"/>
        <end position="294"/>
    </location>
</feature>
<dbReference type="InterPro" id="IPR057434">
    <property type="entry name" value="LMF1/2_N"/>
</dbReference>
<feature type="transmembrane region" description="Helical" evidence="7">
    <location>
        <begin position="145"/>
        <end position="166"/>
    </location>
</feature>
<evidence type="ECO:0000256" key="3">
    <source>
        <dbReference type="ARBA" id="ARBA00022692"/>
    </source>
</evidence>
<evidence type="ECO:0000256" key="4">
    <source>
        <dbReference type="ARBA" id="ARBA00022824"/>
    </source>
</evidence>
<comment type="caution">
    <text evidence="10">The sequence shown here is derived from an EMBL/GenBank/DDBJ whole genome shotgun (WGS) entry which is preliminary data.</text>
</comment>
<feature type="transmembrane region" description="Helical" evidence="7">
    <location>
        <begin position="24"/>
        <end position="45"/>
    </location>
</feature>